<gene>
    <name evidence="1" type="ORF">HER39_20010</name>
</gene>
<dbReference type="Proteomes" id="UP000523795">
    <property type="component" value="Unassembled WGS sequence"/>
</dbReference>
<protein>
    <submittedName>
        <fullName evidence="1">Thioredoxin reductase</fullName>
    </submittedName>
</protein>
<proteinExistence type="predicted"/>
<feature type="non-terminal residue" evidence="1">
    <location>
        <position position="1"/>
    </location>
</feature>
<dbReference type="Gene3D" id="3.50.50.60">
    <property type="entry name" value="FAD/NAD(P)-binding domain"/>
    <property type="match status" value="1"/>
</dbReference>
<sequence length="38" mass="3801">GNVTDPAAQLVVAAGDAYRVAVSVTADLVREDVGAAMQ</sequence>
<keyword evidence="2" id="KW-1185">Reference proteome</keyword>
<accession>A0ABX1JUT7</accession>
<dbReference type="InterPro" id="IPR036188">
    <property type="entry name" value="FAD/NAD-bd_sf"/>
</dbReference>
<organism evidence="1 2">
    <name type="scientific">Arthrobacter deserti</name>
    <dbReference type="NCBI Taxonomy" id="1742687"/>
    <lineage>
        <taxon>Bacteria</taxon>
        <taxon>Bacillati</taxon>
        <taxon>Actinomycetota</taxon>
        <taxon>Actinomycetes</taxon>
        <taxon>Micrococcales</taxon>
        <taxon>Micrococcaceae</taxon>
        <taxon>Arthrobacter</taxon>
    </lineage>
</organism>
<evidence type="ECO:0000313" key="2">
    <source>
        <dbReference type="Proteomes" id="UP000523795"/>
    </source>
</evidence>
<reference evidence="1 2" key="1">
    <citation type="submission" date="2020-04" db="EMBL/GenBank/DDBJ databases">
        <authorList>
            <person name="Liu S."/>
        </authorList>
    </citation>
    <scope>NUCLEOTIDE SEQUENCE [LARGE SCALE GENOMIC DNA]</scope>
    <source>
        <strain evidence="1 2">CGMCC 1.15091</strain>
    </source>
</reference>
<evidence type="ECO:0000313" key="1">
    <source>
        <dbReference type="EMBL" id="NKX52816.1"/>
    </source>
</evidence>
<dbReference type="EMBL" id="JAAZSR010000764">
    <property type="protein sequence ID" value="NKX52816.1"/>
    <property type="molecule type" value="Genomic_DNA"/>
</dbReference>
<comment type="caution">
    <text evidence="1">The sequence shown here is derived from an EMBL/GenBank/DDBJ whole genome shotgun (WGS) entry which is preliminary data.</text>
</comment>
<name>A0ABX1JUT7_9MICC</name>